<feature type="transmembrane region" description="Helical" evidence="7">
    <location>
        <begin position="430"/>
        <end position="449"/>
    </location>
</feature>
<dbReference type="PRINTS" id="PR01036">
    <property type="entry name" value="TCRTETB"/>
</dbReference>
<evidence type="ECO:0000313" key="9">
    <source>
        <dbReference type="EMBL" id="MBB3927072.1"/>
    </source>
</evidence>
<keyword evidence="5 7" id="KW-1133">Transmembrane helix</keyword>
<evidence type="ECO:0000256" key="5">
    <source>
        <dbReference type="ARBA" id="ARBA00022989"/>
    </source>
</evidence>
<dbReference type="PANTHER" id="PTHR42718:SF46">
    <property type="entry name" value="BLR6921 PROTEIN"/>
    <property type="match status" value="1"/>
</dbReference>
<evidence type="ECO:0000256" key="7">
    <source>
        <dbReference type="SAM" id="Phobius"/>
    </source>
</evidence>
<dbReference type="EMBL" id="JACIDT010000009">
    <property type="protein sequence ID" value="MBB3927072.1"/>
    <property type="molecule type" value="Genomic_DNA"/>
</dbReference>
<feature type="transmembrane region" description="Helical" evidence="7">
    <location>
        <begin position="12"/>
        <end position="35"/>
    </location>
</feature>
<keyword evidence="4 7" id="KW-0812">Transmembrane</keyword>
<keyword evidence="2" id="KW-0813">Transport</keyword>
<evidence type="ECO:0000256" key="6">
    <source>
        <dbReference type="ARBA" id="ARBA00023136"/>
    </source>
</evidence>
<evidence type="ECO:0000256" key="1">
    <source>
        <dbReference type="ARBA" id="ARBA00004651"/>
    </source>
</evidence>
<dbReference type="InterPro" id="IPR011701">
    <property type="entry name" value="MFS"/>
</dbReference>
<comment type="caution">
    <text evidence="9">The sequence shown here is derived from an EMBL/GenBank/DDBJ whole genome shotgun (WGS) entry which is preliminary data.</text>
</comment>
<dbReference type="Gene3D" id="1.20.1720.10">
    <property type="entry name" value="Multidrug resistance protein D"/>
    <property type="match status" value="1"/>
</dbReference>
<protein>
    <submittedName>
        <fullName evidence="9">EmrB/QacA subfamily drug resistance transporter</fullName>
    </submittedName>
</protein>
<dbReference type="GO" id="GO:0022857">
    <property type="term" value="F:transmembrane transporter activity"/>
    <property type="evidence" value="ECO:0007669"/>
    <property type="project" value="InterPro"/>
</dbReference>
<dbReference type="PROSITE" id="PS50850">
    <property type="entry name" value="MFS"/>
    <property type="match status" value="1"/>
</dbReference>
<dbReference type="SUPFAM" id="SSF103473">
    <property type="entry name" value="MFS general substrate transporter"/>
    <property type="match status" value="1"/>
</dbReference>
<feature type="transmembrane region" description="Helical" evidence="7">
    <location>
        <begin position="108"/>
        <end position="125"/>
    </location>
</feature>
<feature type="transmembrane region" description="Helical" evidence="7">
    <location>
        <begin position="168"/>
        <end position="188"/>
    </location>
</feature>
<dbReference type="Proteomes" id="UP000571950">
    <property type="component" value="Unassembled WGS sequence"/>
</dbReference>
<keyword evidence="3" id="KW-1003">Cell membrane</keyword>
<evidence type="ECO:0000256" key="3">
    <source>
        <dbReference type="ARBA" id="ARBA00022475"/>
    </source>
</evidence>
<feature type="transmembrane region" description="Helical" evidence="7">
    <location>
        <begin position="403"/>
        <end position="424"/>
    </location>
</feature>
<feature type="transmembrane region" description="Helical" evidence="7">
    <location>
        <begin position="79"/>
        <end position="102"/>
    </location>
</feature>
<name>A0A7W6FQV5_9SPHN</name>
<feature type="transmembrane region" description="Helical" evidence="7">
    <location>
        <begin position="200"/>
        <end position="220"/>
    </location>
</feature>
<feature type="transmembrane region" description="Helical" evidence="7">
    <location>
        <begin position="332"/>
        <end position="351"/>
    </location>
</feature>
<dbReference type="InterPro" id="IPR036259">
    <property type="entry name" value="MFS_trans_sf"/>
</dbReference>
<reference evidence="9 10" key="1">
    <citation type="submission" date="2020-08" db="EMBL/GenBank/DDBJ databases">
        <title>Genomic Encyclopedia of Type Strains, Phase IV (KMG-IV): sequencing the most valuable type-strain genomes for metagenomic binning, comparative biology and taxonomic classification.</title>
        <authorList>
            <person name="Goeker M."/>
        </authorList>
    </citation>
    <scope>NUCLEOTIDE SEQUENCE [LARGE SCALE GENOMIC DNA]</scope>
    <source>
        <strain evidence="9 10">DSM 26189</strain>
    </source>
</reference>
<feature type="transmembrane region" description="Helical" evidence="7">
    <location>
        <begin position="226"/>
        <end position="244"/>
    </location>
</feature>
<comment type="subcellular location">
    <subcellularLocation>
        <location evidence="1">Cell membrane</location>
        <topology evidence="1">Multi-pass membrane protein</topology>
    </subcellularLocation>
</comment>
<keyword evidence="6 7" id="KW-0472">Membrane</keyword>
<evidence type="ECO:0000256" key="4">
    <source>
        <dbReference type="ARBA" id="ARBA00022692"/>
    </source>
</evidence>
<accession>A0A7W6FQV5</accession>
<evidence type="ECO:0000259" key="8">
    <source>
        <dbReference type="PROSITE" id="PS50850"/>
    </source>
</evidence>
<dbReference type="GO" id="GO:0005886">
    <property type="term" value="C:plasma membrane"/>
    <property type="evidence" value="ECO:0007669"/>
    <property type="project" value="UniProtKB-SubCell"/>
</dbReference>
<gene>
    <name evidence="9" type="ORF">GGR43_002795</name>
</gene>
<dbReference type="Gene3D" id="1.20.1250.20">
    <property type="entry name" value="MFS general substrate transporter like domains"/>
    <property type="match status" value="1"/>
</dbReference>
<proteinExistence type="predicted"/>
<sequence length="463" mass="47738">MTPEPLSPAARRITLAVSVTLFMALMDEAVLVTAMPGIARHMGVSPLALGLAVSIYMAAAVAVLPVSGWIAGRYGARRLFVLGNLAFGAASLWCGLADSYGWFICARAFQGAAAGLMTMVGRLILLRAIPRGQYVAALNLTTVPMLIGPTIGPAIGGLIVTYGQWPMIFFLNLPAVLLVALAAPRLIPPVPVEGKTPFDWIGALLSSLSLALLLAGLHGLETPDRLPQALALLLAGLLTGAAAVRHFRGHPAPLLSLAPLRWPRFRAATIAGGMLLRLPLRAQSFVLPLILQLALGLEPLRTGLLMLALTAGDLLFKPLVVPVYRRVGQHRALLWSGLFGLGAVAATLGFAEGTGEWIIVPVIAACGMARCVLFTGLSALGLSDLPAAQLGAANVLMNISQQLAGTLAVATTAIVIQLAGAGGTATLADFRRATLCLLAVGLAGLVSLARMKADSPAAGGGGS</sequence>
<organism evidence="9 10">
    <name type="scientific">Sphingobium jiangsuense</name>
    <dbReference type="NCBI Taxonomy" id="870476"/>
    <lineage>
        <taxon>Bacteria</taxon>
        <taxon>Pseudomonadati</taxon>
        <taxon>Pseudomonadota</taxon>
        <taxon>Alphaproteobacteria</taxon>
        <taxon>Sphingomonadales</taxon>
        <taxon>Sphingomonadaceae</taxon>
        <taxon>Sphingobium</taxon>
    </lineage>
</organism>
<evidence type="ECO:0000313" key="10">
    <source>
        <dbReference type="Proteomes" id="UP000571950"/>
    </source>
</evidence>
<evidence type="ECO:0000256" key="2">
    <source>
        <dbReference type="ARBA" id="ARBA00022448"/>
    </source>
</evidence>
<feature type="transmembrane region" description="Helical" evidence="7">
    <location>
        <begin position="47"/>
        <end position="72"/>
    </location>
</feature>
<dbReference type="AlphaFoldDB" id="A0A7W6FQV5"/>
<dbReference type="Pfam" id="PF07690">
    <property type="entry name" value="MFS_1"/>
    <property type="match status" value="1"/>
</dbReference>
<feature type="domain" description="Major facilitator superfamily (MFS) profile" evidence="8">
    <location>
        <begin position="13"/>
        <end position="456"/>
    </location>
</feature>
<keyword evidence="10" id="KW-1185">Reference proteome</keyword>
<dbReference type="RefSeq" id="WP_188072570.1">
    <property type="nucleotide sequence ID" value="NZ_BSPS01000023.1"/>
</dbReference>
<feature type="transmembrane region" description="Helical" evidence="7">
    <location>
        <begin position="357"/>
        <end position="382"/>
    </location>
</feature>
<dbReference type="PANTHER" id="PTHR42718">
    <property type="entry name" value="MAJOR FACILITATOR SUPERFAMILY MULTIDRUG TRANSPORTER MFSC"/>
    <property type="match status" value="1"/>
</dbReference>
<dbReference type="InterPro" id="IPR020846">
    <property type="entry name" value="MFS_dom"/>
</dbReference>
<feature type="transmembrane region" description="Helical" evidence="7">
    <location>
        <begin position="137"/>
        <end position="162"/>
    </location>
</feature>